<dbReference type="Pfam" id="PF00535">
    <property type="entry name" value="Glycos_transf_2"/>
    <property type="match status" value="1"/>
</dbReference>
<accession>A0ABX8V598</accession>
<dbReference type="SUPFAM" id="SSF53448">
    <property type="entry name" value="Nucleotide-diphospho-sugar transferases"/>
    <property type="match status" value="1"/>
</dbReference>
<keyword evidence="4" id="KW-1133">Transmembrane helix</keyword>
<proteinExistence type="inferred from homology"/>
<evidence type="ECO:0000256" key="4">
    <source>
        <dbReference type="SAM" id="Phobius"/>
    </source>
</evidence>
<feature type="transmembrane region" description="Helical" evidence="4">
    <location>
        <begin position="390"/>
        <end position="411"/>
    </location>
</feature>
<feature type="transmembrane region" description="Helical" evidence="4">
    <location>
        <begin position="423"/>
        <end position="445"/>
    </location>
</feature>
<evidence type="ECO:0000256" key="1">
    <source>
        <dbReference type="ARBA" id="ARBA00006739"/>
    </source>
</evidence>
<keyword evidence="8" id="KW-1185">Reference proteome</keyword>
<dbReference type="CDD" id="cd06423">
    <property type="entry name" value="CESA_like"/>
    <property type="match status" value="1"/>
</dbReference>
<dbReference type="Gene3D" id="3.90.550.10">
    <property type="entry name" value="Spore Coat Polysaccharide Biosynthesis Protein SpsA, Chain A"/>
    <property type="match status" value="1"/>
</dbReference>
<dbReference type="PANTHER" id="PTHR43630:SF1">
    <property type="entry name" value="POLY-BETA-1,6-N-ACETYL-D-GLUCOSAMINE SYNTHASE"/>
    <property type="match status" value="1"/>
</dbReference>
<feature type="domain" description="Glycosyltransferase 2-like" evidence="6">
    <location>
        <begin position="241"/>
        <end position="376"/>
    </location>
</feature>
<keyword evidence="2 7" id="KW-0328">Glycosyltransferase</keyword>
<keyword evidence="4" id="KW-0812">Transmembrane</keyword>
<dbReference type="GO" id="GO:0016757">
    <property type="term" value="F:glycosyltransferase activity"/>
    <property type="evidence" value="ECO:0007669"/>
    <property type="project" value="UniProtKB-KW"/>
</dbReference>
<feature type="domain" description="Glycosyltransferase 2-like" evidence="5">
    <location>
        <begin position="59"/>
        <end position="195"/>
    </location>
</feature>
<evidence type="ECO:0000256" key="3">
    <source>
        <dbReference type="ARBA" id="ARBA00022679"/>
    </source>
</evidence>
<dbReference type="Pfam" id="PF13632">
    <property type="entry name" value="Glyco_trans_2_3"/>
    <property type="match status" value="1"/>
</dbReference>
<keyword evidence="4" id="KW-0472">Membrane</keyword>
<evidence type="ECO:0000313" key="7">
    <source>
        <dbReference type="EMBL" id="QYJ68014.1"/>
    </source>
</evidence>
<dbReference type="InterPro" id="IPR029044">
    <property type="entry name" value="Nucleotide-diphossugar_trans"/>
</dbReference>
<name>A0ABX8V598_9FLAO</name>
<dbReference type="EMBL" id="CP080429">
    <property type="protein sequence ID" value="QYJ68014.1"/>
    <property type="molecule type" value="Genomic_DNA"/>
</dbReference>
<dbReference type="EC" id="2.4.-.-" evidence="7"/>
<evidence type="ECO:0000259" key="6">
    <source>
        <dbReference type="Pfam" id="PF13632"/>
    </source>
</evidence>
<dbReference type="PANTHER" id="PTHR43630">
    <property type="entry name" value="POLY-BETA-1,6-N-ACETYL-D-GLUCOSAMINE SYNTHASE"/>
    <property type="match status" value="1"/>
</dbReference>
<keyword evidence="3 7" id="KW-0808">Transferase</keyword>
<sequence>MGLTYNFFEYFVFFYASSMFICYLVLGVFSFINITRYRTYNSRIDDQFLIESPLTPGISVVAPAYNEEKTIIVNVKSLLTLNYPLYEVIIVNDGSKDKTLDLLIEEFDLEETPYAYVERIKTKPFKRIFKSSNPKYSQLTVVDKMNGGTKADASNAGINASQYDYFLCTDVDCILERNTMLRMIKPVLNSKVKVIGVGATLRMSNSCDIKDGVIERVKPPNALIPRFQELEYLRAYLFGKMGWSLVNCVPNVSGGLGLFDKEVAVNAGGYDGESHAEDMDLMSKMAAYMINNHQKYKIEYIPVSCCWTEGPPNVKILSRQRIRWATGMAQIFFVHRKILLNPRYKKLGMITFPFQLIYEFLAPIIEFIGLIYFIYLILKGDVNWPMAGYIFLYSYSLAVMFGTLVILLDNFVKRQYKTSRETFKLWIMVFLEPFIYHPLLIYFSLRGYFNFYTSKKMEWGTMTRQGYDNTNKSSGIKTDTTTNA</sequence>
<reference evidence="7 8" key="1">
    <citation type="submission" date="2021-07" db="EMBL/GenBank/DDBJ databases">
        <title>Flavobacterium WSW3-B6 sp.nov, isolated from seaweed.</title>
        <authorList>
            <person name="Muhammad N."/>
            <person name="Ho H."/>
            <person name="Lee Y.-J."/>
            <person name="Nguyen T."/>
            <person name="Ho J."/>
            <person name="Kim S.-G."/>
        </authorList>
    </citation>
    <scope>NUCLEOTIDE SEQUENCE [LARGE SCALE GENOMIC DNA]</scope>
    <source>
        <strain evidence="7 8">WSW3-B6</strain>
    </source>
</reference>
<feature type="transmembrane region" description="Helical" evidence="4">
    <location>
        <begin position="356"/>
        <end position="378"/>
    </location>
</feature>
<comment type="similarity">
    <text evidence="1">Belongs to the glycosyltransferase 2 family.</text>
</comment>
<feature type="transmembrane region" description="Helical" evidence="4">
    <location>
        <begin position="12"/>
        <end position="34"/>
    </location>
</feature>
<evidence type="ECO:0000313" key="8">
    <source>
        <dbReference type="Proteomes" id="UP000825381"/>
    </source>
</evidence>
<dbReference type="InterPro" id="IPR001173">
    <property type="entry name" value="Glyco_trans_2-like"/>
</dbReference>
<evidence type="ECO:0000256" key="2">
    <source>
        <dbReference type="ARBA" id="ARBA00022676"/>
    </source>
</evidence>
<protein>
    <submittedName>
        <fullName evidence="7">Glycosyltransferase</fullName>
        <ecNumber evidence="7">2.4.-.-</ecNumber>
    </submittedName>
</protein>
<dbReference type="Proteomes" id="UP000825381">
    <property type="component" value="Chromosome"/>
</dbReference>
<organism evidence="7 8">
    <name type="scientific">Flavobacterium litorale</name>
    <dbReference type="NCBI Taxonomy" id="2856519"/>
    <lineage>
        <taxon>Bacteria</taxon>
        <taxon>Pseudomonadati</taxon>
        <taxon>Bacteroidota</taxon>
        <taxon>Flavobacteriia</taxon>
        <taxon>Flavobacteriales</taxon>
        <taxon>Flavobacteriaceae</taxon>
        <taxon>Flavobacterium</taxon>
    </lineage>
</organism>
<evidence type="ECO:0000259" key="5">
    <source>
        <dbReference type="Pfam" id="PF00535"/>
    </source>
</evidence>
<gene>
    <name evidence="7" type="ORF">K1I41_10825</name>
</gene>